<evidence type="ECO:0000313" key="3">
    <source>
        <dbReference type="Proteomes" id="UP001347796"/>
    </source>
</evidence>
<dbReference type="Proteomes" id="UP001347796">
    <property type="component" value="Unassembled WGS sequence"/>
</dbReference>
<protein>
    <submittedName>
        <fullName evidence="2">Uncharacterized protein</fullName>
    </submittedName>
</protein>
<name>A0AAN8GA43_PATCE</name>
<gene>
    <name evidence="2" type="ORF">SNE40_020008</name>
</gene>
<sequence>MIEMSSNRFRSAGAKLKVAENVDQDVDPELAVLVNDWFLNGAEEGMYQELVKDSCNCRPGNCPSLTTVKTNQMIWDFLPPQSRTFDKKLQTIENTVIKAAIILTKVVNGMNESPLLQGAMESLTLLGQSNRQINSFRRDLMKARDLQGEYGHLCSQNVKYTSFLFGDDVPKTIREIGDCRKIGNKLVAVRPHSRLINTRGRPFGSGGFIRGRGRGRPFNRTYPTSTVTSGDSKNFSRRGMGRPSSK</sequence>
<evidence type="ECO:0000313" key="2">
    <source>
        <dbReference type="EMBL" id="KAK6168835.1"/>
    </source>
</evidence>
<dbReference type="PANTHER" id="PTHR34239">
    <property type="entry name" value="APPLE DOMAIN-CONTAINING PROTEIN"/>
    <property type="match status" value="1"/>
</dbReference>
<feature type="compositionally biased region" description="Basic residues" evidence="1">
    <location>
        <begin position="235"/>
        <end position="246"/>
    </location>
</feature>
<reference evidence="2 3" key="1">
    <citation type="submission" date="2024-01" db="EMBL/GenBank/DDBJ databases">
        <title>The genome of the rayed Mediterranean limpet Patella caerulea (Linnaeus, 1758).</title>
        <authorList>
            <person name="Anh-Thu Weber A."/>
            <person name="Halstead-Nussloch G."/>
        </authorList>
    </citation>
    <scope>NUCLEOTIDE SEQUENCE [LARGE SCALE GENOMIC DNA]</scope>
    <source>
        <strain evidence="2">AATW-2023a</strain>
        <tissue evidence="2">Whole specimen</tissue>
    </source>
</reference>
<dbReference type="EMBL" id="JAZGQO010000015">
    <property type="protein sequence ID" value="KAK6168835.1"/>
    <property type="molecule type" value="Genomic_DNA"/>
</dbReference>
<evidence type="ECO:0000256" key="1">
    <source>
        <dbReference type="SAM" id="MobiDB-lite"/>
    </source>
</evidence>
<keyword evidence="3" id="KW-1185">Reference proteome</keyword>
<comment type="caution">
    <text evidence="2">The sequence shown here is derived from an EMBL/GenBank/DDBJ whole genome shotgun (WGS) entry which is preliminary data.</text>
</comment>
<dbReference type="PANTHER" id="PTHR34239:SF2">
    <property type="entry name" value="TRANSPOSABLE ELEMENT P TRANSPOSASE_THAP9 CONSERVED DOMAIN-CONTAINING PROTEIN"/>
    <property type="match status" value="1"/>
</dbReference>
<feature type="compositionally biased region" description="Polar residues" evidence="1">
    <location>
        <begin position="221"/>
        <end position="233"/>
    </location>
</feature>
<organism evidence="2 3">
    <name type="scientific">Patella caerulea</name>
    <name type="common">Rayed Mediterranean limpet</name>
    <dbReference type="NCBI Taxonomy" id="87958"/>
    <lineage>
        <taxon>Eukaryota</taxon>
        <taxon>Metazoa</taxon>
        <taxon>Spiralia</taxon>
        <taxon>Lophotrochozoa</taxon>
        <taxon>Mollusca</taxon>
        <taxon>Gastropoda</taxon>
        <taxon>Patellogastropoda</taxon>
        <taxon>Patelloidea</taxon>
        <taxon>Patellidae</taxon>
        <taxon>Patella</taxon>
    </lineage>
</organism>
<feature type="region of interest" description="Disordered" evidence="1">
    <location>
        <begin position="200"/>
        <end position="246"/>
    </location>
</feature>
<dbReference type="AlphaFoldDB" id="A0AAN8GA43"/>
<accession>A0AAN8GA43</accession>
<proteinExistence type="predicted"/>